<reference evidence="1 2" key="1">
    <citation type="submission" date="2022-04" db="EMBL/GenBank/DDBJ databases">
        <title>Positive selection, recombination, and allopatry shape intraspecific diversity of widespread and dominant cyanobacteria.</title>
        <authorList>
            <person name="Wei J."/>
            <person name="Shu W."/>
            <person name="Hu C."/>
        </authorList>
    </citation>
    <scope>NUCLEOTIDE SEQUENCE [LARGE SCALE GENOMIC DNA]</scope>
    <source>
        <strain evidence="1 2">AS-A4</strain>
    </source>
</reference>
<gene>
    <name evidence="1" type="ORF">NDI38_21825</name>
</gene>
<dbReference type="Proteomes" id="UP001476950">
    <property type="component" value="Unassembled WGS sequence"/>
</dbReference>
<organism evidence="1 2">
    <name type="scientific">Stenomitos frigidus AS-A4</name>
    <dbReference type="NCBI Taxonomy" id="2933935"/>
    <lineage>
        <taxon>Bacteria</taxon>
        <taxon>Bacillati</taxon>
        <taxon>Cyanobacteriota</taxon>
        <taxon>Cyanophyceae</taxon>
        <taxon>Leptolyngbyales</taxon>
        <taxon>Leptolyngbyaceae</taxon>
        <taxon>Stenomitos</taxon>
    </lineage>
</organism>
<sequence>MLLFLERSSFRGNDVRAWGGGALDKQTLGTEAHTWLMLRRYLQPTYNS</sequence>
<accession>A0ABV0KPB5</accession>
<proteinExistence type="predicted"/>
<dbReference type="RefSeq" id="WP_190449854.1">
    <property type="nucleotide sequence ID" value="NZ_JAMPLM010000026.1"/>
</dbReference>
<keyword evidence="2" id="KW-1185">Reference proteome</keyword>
<evidence type="ECO:0008006" key="3">
    <source>
        <dbReference type="Google" id="ProtNLM"/>
    </source>
</evidence>
<evidence type="ECO:0000313" key="2">
    <source>
        <dbReference type="Proteomes" id="UP001476950"/>
    </source>
</evidence>
<evidence type="ECO:0000313" key="1">
    <source>
        <dbReference type="EMBL" id="MEP1061074.1"/>
    </source>
</evidence>
<protein>
    <recommendedName>
        <fullName evidence="3">Transposase</fullName>
    </recommendedName>
</protein>
<name>A0ABV0KPB5_9CYAN</name>
<comment type="caution">
    <text evidence="1">The sequence shown here is derived from an EMBL/GenBank/DDBJ whole genome shotgun (WGS) entry which is preliminary data.</text>
</comment>
<dbReference type="EMBL" id="JAMPLM010000026">
    <property type="protein sequence ID" value="MEP1061074.1"/>
    <property type="molecule type" value="Genomic_DNA"/>
</dbReference>